<dbReference type="GO" id="GO:0004527">
    <property type="term" value="F:exonuclease activity"/>
    <property type="evidence" value="ECO:0007669"/>
    <property type="project" value="UniProtKB-KW"/>
</dbReference>
<proteinExistence type="predicted"/>
<dbReference type="AlphaFoldDB" id="A0A1H4MBQ3"/>
<dbReference type="InterPro" id="IPR036691">
    <property type="entry name" value="Endo/exonu/phosph_ase_sf"/>
</dbReference>
<keyword evidence="3" id="KW-1185">Reference proteome</keyword>
<dbReference type="Pfam" id="PF03372">
    <property type="entry name" value="Exo_endo_phos"/>
    <property type="match status" value="1"/>
</dbReference>
<gene>
    <name evidence="2" type="ORF">SAMN04489807_2084</name>
</gene>
<dbReference type="GO" id="GO:0004519">
    <property type="term" value="F:endonuclease activity"/>
    <property type="evidence" value="ECO:0007669"/>
    <property type="project" value="UniProtKB-KW"/>
</dbReference>
<keyword evidence="2" id="KW-0378">Hydrolase</keyword>
<evidence type="ECO:0000313" key="3">
    <source>
        <dbReference type="Proteomes" id="UP000183750"/>
    </source>
</evidence>
<organism evidence="2 3">
    <name type="scientific">Microbacterium hydrocarbonoxydans</name>
    <dbReference type="NCBI Taxonomy" id="273678"/>
    <lineage>
        <taxon>Bacteria</taxon>
        <taxon>Bacillati</taxon>
        <taxon>Actinomycetota</taxon>
        <taxon>Actinomycetes</taxon>
        <taxon>Micrococcales</taxon>
        <taxon>Microbacteriaceae</taxon>
        <taxon>Microbacterium</taxon>
    </lineage>
</organism>
<keyword evidence="2" id="KW-0540">Nuclease</keyword>
<dbReference type="EMBL" id="FNSQ01000005">
    <property type="protein sequence ID" value="SEB80247.1"/>
    <property type="molecule type" value="Genomic_DNA"/>
</dbReference>
<accession>A0A1H4MBQ3</accession>
<evidence type="ECO:0000259" key="1">
    <source>
        <dbReference type="Pfam" id="PF03372"/>
    </source>
</evidence>
<dbReference type="InterPro" id="IPR005135">
    <property type="entry name" value="Endo/exonuclease/phosphatase"/>
</dbReference>
<reference evidence="3" key="1">
    <citation type="submission" date="2016-10" db="EMBL/GenBank/DDBJ databases">
        <authorList>
            <person name="Varghese N."/>
            <person name="Submissions S."/>
        </authorList>
    </citation>
    <scope>NUCLEOTIDE SEQUENCE [LARGE SCALE GENOMIC DNA]</scope>
    <source>
        <strain evidence="3">DSM 16089</strain>
    </source>
</reference>
<name>A0A1H4MBQ3_9MICO</name>
<feature type="domain" description="Endonuclease/exonuclease/phosphatase" evidence="1">
    <location>
        <begin position="1"/>
        <end position="246"/>
    </location>
</feature>
<dbReference type="Proteomes" id="UP000183750">
    <property type="component" value="Unassembled WGS sequence"/>
</dbReference>
<protein>
    <submittedName>
        <fullName evidence="2">Metal-dependent hydrolase, endonuclease/exonuclease/phosphatase family</fullName>
    </submittedName>
</protein>
<keyword evidence="2" id="KW-0255">Endonuclease</keyword>
<dbReference type="SUPFAM" id="SSF56219">
    <property type="entry name" value="DNase I-like"/>
    <property type="match status" value="1"/>
</dbReference>
<keyword evidence="2" id="KW-0269">Exonuclease</keyword>
<sequence>MSFNLRRAMDGRLLPRRERWSVRSPAVGAVLHTELPTVLGLQEALPRSVRVVMDALGPQQRVIGHGRGRAGRGEGTPLVYDAERLDMEFWEQRALSDHPDVPGSRTWGNLIPRTLVRAGFRDTATGQRFVVINTHLDPFSARSRRRSAEAIARLTAASELPVIVLGDFNADLGATSLRPLFAAGAVSDSWVSAQRRLTPEWGSFVGGHGPRLRGRRIDGVLTTRDVSVRAIGLNTRTMDGIRPSDHLPVQALVRLPEEGA</sequence>
<evidence type="ECO:0000313" key="2">
    <source>
        <dbReference type="EMBL" id="SEB80247.1"/>
    </source>
</evidence>
<dbReference type="Gene3D" id="3.60.10.10">
    <property type="entry name" value="Endonuclease/exonuclease/phosphatase"/>
    <property type="match status" value="1"/>
</dbReference>